<dbReference type="GO" id="GO:0006606">
    <property type="term" value="P:protein import into nucleus"/>
    <property type="evidence" value="ECO:0007669"/>
    <property type="project" value="TreeGrafter"/>
</dbReference>
<keyword evidence="7" id="KW-1185">Reference proteome</keyword>
<evidence type="ECO:0000256" key="3">
    <source>
        <dbReference type="ARBA" id="ARBA00023132"/>
    </source>
</evidence>
<name>A0AA39M9I9_9BILA</name>
<keyword evidence="5" id="KW-0653">Protein transport</keyword>
<dbReference type="InterPro" id="IPR007231">
    <property type="entry name" value="Nucleoporin_int_Nup93/Nic96"/>
</dbReference>
<dbReference type="GO" id="GO:0017056">
    <property type="term" value="F:structural constituent of nuclear pore"/>
    <property type="evidence" value="ECO:0007669"/>
    <property type="project" value="InterPro"/>
</dbReference>
<dbReference type="Proteomes" id="UP001175271">
    <property type="component" value="Unassembled WGS sequence"/>
</dbReference>
<keyword evidence="4 5" id="KW-0539">Nucleus</keyword>
<evidence type="ECO:0000256" key="1">
    <source>
        <dbReference type="ARBA" id="ARBA00004567"/>
    </source>
</evidence>
<gene>
    <name evidence="6" type="ORF">QR680_009235</name>
</gene>
<keyword evidence="5" id="KW-0472">Membrane</keyword>
<evidence type="ECO:0000256" key="4">
    <source>
        <dbReference type="ARBA" id="ARBA00023242"/>
    </source>
</evidence>
<comment type="similarity">
    <text evidence="2 5">Belongs to the nucleoporin interacting component (NIC) family.</text>
</comment>
<accession>A0AA39M9I9</accession>
<reference evidence="6" key="1">
    <citation type="submission" date="2023-06" db="EMBL/GenBank/DDBJ databases">
        <title>Genomic analysis of the entomopathogenic nematode Steinernema hermaphroditum.</title>
        <authorList>
            <person name="Schwarz E.M."/>
            <person name="Heppert J.K."/>
            <person name="Baniya A."/>
            <person name="Schwartz H.T."/>
            <person name="Tan C.-H."/>
            <person name="Antoshechkin I."/>
            <person name="Sternberg P.W."/>
            <person name="Goodrich-Blair H."/>
            <person name="Dillman A.R."/>
        </authorList>
    </citation>
    <scope>NUCLEOTIDE SEQUENCE</scope>
    <source>
        <strain evidence="6">PS9179</strain>
        <tissue evidence="6">Whole animal</tissue>
    </source>
</reference>
<dbReference type="AlphaFoldDB" id="A0AA39M9I9"/>
<dbReference type="GO" id="GO:0016973">
    <property type="term" value="P:poly(A)+ mRNA export from nucleus"/>
    <property type="evidence" value="ECO:0007669"/>
    <property type="project" value="TreeGrafter"/>
</dbReference>
<keyword evidence="3 5" id="KW-0906">Nuclear pore complex</keyword>
<dbReference type="PANTHER" id="PTHR11225">
    <property type="entry name" value="NUCLEAR PORE COMPLEX PROTEIN NUP93 NUCLEOPORIN NUP93 DEAD EYE PROTEIN"/>
    <property type="match status" value="1"/>
</dbReference>
<evidence type="ECO:0000256" key="2">
    <source>
        <dbReference type="ARBA" id="ARBA00010186"/>
    </source>
</evidence>
<organism evidence="6 7">
    <name type="scientific">Steinernema hermaphroditum</name>
    <dbReference type="NCBI Taxonomy" id="289476"/>
    <lineage>
        <taxon>Eukaryota</taxon>
        <taxon>Metazoa</taxon>
        <taxon>Ecdysozoa</taxon>
        <taxon>Nematoda</taxon>
        <taxon>Chromadorea</taxon>
        <taxon>Rhabditida</taxon>
        <taxon>Tylenchina</taxon>
        <taxon>Panagrolaimomorpha</taxon>
        <taxon>Strongyloidoidea</taxon>
        <taxon>Steinernematidae</taxon>
        <taxon>Steinernema</taxon>
    </lineage>
</organism>
<evidence type="ECO:0000313" key="7">
    <source>
        <dbReference type="Proteomes" id="UP001175271"/>
    </source>
</evidence>
<keyword evidence="5" id="KW-0813">Transport</keyword>
<dbReference type="EMBL" id="JAUCMV010000001">
    <property type="protein sequence ID" value="KAK0425495.1"/>
    <property type="molecule type" value="Genomic_DNA"/>
</dbReference>
<keyword evidence="5" id="KW-0811">Translocation</keyword>
<protein>
    <recommendedName>
        <fullName evidence="5">Nuclear pore protein</fullName>
    </recommendedName>
</protein>
<dbReference type="GO" id="GO:0005643">
    <property type="term" value="C:nuclear pore"/>
    <property type="evidence" value="ECO:0007669"/>
    <property type="project" value="UniProtKB-SubCell"/>
</dbReference>
<evidence type="ECO:0000313" key="6">
    <source>
        <dbReference type="EMBL" id="KAK0425495.1"/>
    </source>
</evidence>
<evidence type="ECO:0000256" key="5">
    <source>
        <dbReference type="RuleBase" id="RU364035"/>
    </source>
</evidence>
<sequence>MFNDLLYRADNLTNKSAGFGASLGSKSRQRAGHFELTRDQTRSLQSDLDDIFRRSDNLLGKPADKDETTKLQSNLFFSRKGITISSVDRATAPAQQPIDIEQPSVSGIGSVSARTLGDKLNPSLMTLIESTIERTNLEAERTFLNQKVVDDPSLSSLYARKIYNNAATGNRAQRQGNAYKSFFSKDTLLFACRVQKMITESNAVKPAESYFSDLTSQLETSDSQKVWEKILAILSTSVSLKEENMEPAKLRESDIWLQHLTSSTLRYLQKQFQLHMENVVQRNLERAKRGGVPGVLSLVDAYLNVKGSGAGGSKAQDAKYGAHPAWCVLFHCLRAGEFNAVKTVAETLRNNPSCAFLVGILQNAHRNERMAEEVRTKLVSEWQYESVGCSDFYKKAVYCAILGLECPEINESLEDWLWSRLIFTRIEGQVTLTTLKSLQTLISHDCGEDYFMGVEGNWQLYFTALWLTGQFERAIELLVRKENLALAVHAAILGFKNKVLDVVDDVTQPLIVISEQDYSKAKINFARVMLLYVKNFEIPNPDVALDYYYFLNKLKSPVGGNLFEACVSRIVYISGQTAEILGCFDADGNRRQALIDRYSGIDVGEVIARVAADTNTNGDTLQAVELFILAERTDDAVKLLCKHIGMRMLERGSAYEQAIQVAMDIAVMHRDGRILHPASMPCLSTLHLMIDFSTFFKLCKEERNGDALDVIRRLEIVPLDSNDVANFVSGFHLIPDEVRHCLPDLCLETMRVLVEEFENSEDKNVEKFRDTAKAIILYTAMIPYRFPAYMNTKLLELQSKIN</sequence>
<dbReference type="Pfam" id="PF04097">
    <property type="entry name" value="Nic96"/>
    <property type="match status" value="1"/>
</dbReference>
<keyword evidence="5" id="KW-0509">mRNA transport</keyword>
<proteinExistence type="inferred from homology"/>
<dbReference type="PANTHER" id="PTHR11225:SF4">
    <property type="entry name" value="NUCLEAR PORE COMPLEX PROTEIN NUP93"/>
    <property type="match status" value="1"/>
</dbReference>
<comment type="caution">
    <text evidence="6">The sequence shown here is derived from an EMBL/GenBank/DDBJ whole genome shotgun (WGS) entry which is preliminary data.</text>
</comment>
<comment type="subcellular location">
    <subcellularLocation>
        <location evidence="1 5">Nucleus</location>
        <location evidence="1 5">Nuclear pore complex</location>
    </subcellularLocation>
</comment>